<organism evidence="1 2">
    <name type="scientific">Saponaria officinalis</name>
    <name type="common">Common soapwort</name>
    <name type="synonym">Lychnis saponaria</name>
    <dbReference type="NCBI Taxonomy" id="3572"/>
    <lineage>
        <taxon>Eukaryota</taxon>
        <taxon>Viridiplantae</taxon>
        <taxon>Streptophyta</taxon>
        <taxon>Embryophyta</taxon>
        <taxon>Tracheophyta</taxon>
        <taxon>Spermatophyta</taxon>
        <taxon>Magnoliopsida</taxon>
        <taxon>eudicotyledons</taxon>
        <taxon>Gunneridae</taxon>
        <taxon>Pentapetalae</taxon>
        <taxon>Caryophyllales</taxon>
        <taxon>Caryophyllaceae</taxon>
        <taxon>Caryophylleae</taxon>
        <taxon>Saponaria</taxon>
    </lineage>
</organism>
<accession>A0AAW1H5N5</accession>
<keyword evidence="2" id="KW-1185">Reference proteome</keyword>
<evidence type="ECO:0000313" key="1">
    <source>
        <dbReference type="EMBL" id="KAK9669065.1"/>
    </source>
</evidence>
<sequence length="200" mass="23273">MDDFRSPINDCGLLDLGYVGDPFTWWNKQSEPNNIYERLDRALVNPDWVDLHPTLMLHHLAMESSDHNPIKISRPVNTVRQEFGDINKKLSETRKRLAFLDSCQPTEDIVTERKNLCSEIDKLLTQDEIYLRQRSRCDFLKDGDRNLKASGRRRRNKITKLMNANGDSATEEDDIQKLAHNYFTELFTSTEPADFDEALI</sequence>
<evidence type="ECO:0008006" key="3">
    <source>
        <dbReference type="Google" id="ProtNLM"/>
    </source>
</evidence>
<evidence type="ECO:0000313" key="2">
    <source>
        <dbReference type="Proteomes" id="UP001443914"/>
    </source>
</evidence>
<dbReference type="SUPFAM" id="SSF56219">
    <property type="entry name" value="DNase I-like"/>
    <property type="match status" value="1"/>
</dbReference>
<proteinExistence type="predicted"/>
<name>A0AAW1H5N5_SAPOF</name>
<reference evidence="1" key="1">
    <citation type="submission" date="2024-03" db="EMBL/GenBank/DDBJ databases">
        <title>WGS assembly of Saponaria officinalis var. Norfolk2.</title>
        <authorList>
            <person name="Jenkins J."/>
            <person name="Shu S."/>
            <person name="Grimwood J."/>
            <person name="Barry K."/>
            <person name="Goodstein D."/>
            <person name="Schmutz J."/>
            <person name="Leebens-Mack J."/>
            <person name="Osbourn A."/>
        </authorList>
    </citation>
    <scope>NUCLEOTIDE SEQUENCE [LARGE SCALE GENOMIC DNA]</scope>
    <source>
        <strain evidence="1">JIC</strain>
    </source>
</reference>
<dbReference type="PANTHER" id="PTHR33710:SF86">
    <property type="entry name" value="VIRAL MOVEMENT PROTEIN"/>
    <property type="match status" value="1"/>
</dbReference>
<dbReference type="PANTHER" id="PTHR33710">
    <property type="entry name" value="BNAC02G09200D PROTEIN"/>
    <property type="match status" value="1"/>
</dbReference>
<dbReference type="InterPro" id="IPR036691">
    <property type="entry name" value="Endo/exonu/phosph_ase_sf"/>
</dbReference>
<comment type="caution">
    <text evidence="1">The sequence shown here is derived from an EMBL/GenBank/DDBJ whole genome shotgun (WGS) entry which is preliminary data.</text>
</comment>
<dbReference type="Proteomes" id="UP001443914">
    <property type="component" value="Unassembled WGS sequence"/>
</dbReference>
<dbReference type="AlphaFoldDB" id="A0AAW1H5N5"/>
<dbReference type="EMBL" id="JBDFQZ010000013">
    <property type="protein sequence ID" value="KAK9669065.1"/>
    <property type="molecule type" value="Genomic_DNA"/>
</dbReference>
<dbReference type="Gene3D" id="3.60.10.10">
    <property type="entry name" value="Endonuclease/exonuclease/phosphatase"/>
    <property type="match status" value="1"/>
</dbReference>
<gene>
    <name evidence="1" type="ORF">RND81_13G106800</name>
</gene>
<protein>
    <recommendedName>
        <fullName evidence="3">Endonuclease/exonuclease/phosphatase domain-containing protein</fullName>
    </recommendedName>
</protein>